<name>A0A419S229_9SPHI</name>
<evidence type="ECO:0000256" key="2">
    <source>
        <dbReference type="ARBA" id="ARBA00022723"/>
    </source>
</evidence>
<evidence type="ECO:0000256" key="4">
    <source>
        <dbReference type="PROSITE-ProRule" id="PRU00433"/>
    </source>
</evidence>
<proteinExistence type="predicted"/>
<keyword evidence="3 4" id="KW-0408">Iron</keyword>
<comment type="caution">
    <text evidence="7">The sequence shown here is derived from an EMBL/GenBank/DDBJ whole genome shotgun (WGS) entry which is preliminary data.</text>
</comment>
<dbReference type="SUPFAM" id="SSF50952">
    <property type="entry name" value="Soluble quinoprotein glucose dehydrogenase"/>
    <property type="match status" value="1"/>
</dbReference>
<evidence type="ECO:0000259" key="6">
    <source>
        <dbReference type="PROSITE" id="PS51007"/>
    </source>
</evidence>
<accession>A0A419S229</accession>
<dbReference type="PROSITE" id="PS51007">
    <property type="entry name" value="CYTC"/>
    <property type="match status" value="1"/>
</dbReference>
<evidence type="ECO:0000256" key="3">
    <source>
        <dbReference type="ARBA" id="ARBA00023004"/>
    </source>
</evidence>
<dbReference type="Gene3D" id="1.10.760.10">
    <property type="entry name" value="Cytochrome c-like domain"/>
    <property type="match status" value="1"/>
</dbReference>
<dbReference type="PANTHER" id="PTHR33546:SF1">
    <property type="entry name" value="LARGE, MULTIFUNCTIONAL SECRETED PROTEIN"/>
    <property type="match status" value="1"/>
</dbReference>
<dbReference type="GO" id="GO:0046872">
    <property type="term" value="F:metal ion binding"/>
    <property type="evidence" value="ECO:0007669"/>
    <property type="project" value="UniProtKB-KW"/>
</dbReference>
<organism evidence="7 8">
    <name type="scientific">Pelobium manganitolerans</name>
    <dbReference type="NCBI Taxonomy" id="1842495"/>
    <lineage>
        <taxon>Bacteria</taxon>
        <taxon>Pseudomonadati</taxon>
        <taxon>Bacteroidota</taxon>
        <taxon>Sphingobacteriia</taxon>
        <taxon>Sphingobacteriales</taxon>
        <taxon>Sphingobacteriaceae</taxon>
        <taxon>Pelobium</taxon>
    </lineage>
</organism>
<dbReference type="Gene3D" id="2.120.10.30">
    <property type="entry name" value="TolB, C-terminal domain"/>
    <property type="match status" value="2"/>
</dbReference>
<dbReference type="SUPFAM" id="SSF46626">
    <property type="entry name" value="Cytochrome c"/>
    <property type="match status" value="1"/>
</dbReference>
<keyword evidence="1 4" id="KW-0349">Heme</keyword>
<dbReference type="GO" id="GO:0020037">
    <property type="term" value="F:heme binding"/>
    <property type="evidence" value="ECO:0007669"/>
    <property type="project" value="InterPro"/>
</dbReference>
<dbReference type="Proteomes" id="UP000283433">
    <property type="component" value="Unassembled WGS sequence"/>
</dbReference>
<dbReference type="PANTHER" id="PTHR33546">
    <property type="entry name" value="LARGE, MULTIFUNCTIONAL SECRETED PROTEIN-RELATED"/>
    <property type="match status" value="1"/>
</dbReference>
<protein>
    <recommendedName>
        <fullName evidence="6">Cytochrome c domain-containing protein</fullName>
    </recommendedName>
</protein>
<keyword evidence="2 4" id="KW-0479">Metal-binding</keyword>
<dbReference type="InterPro" id="IPR036909">
    <property type="entry name" value="Cyt_c-like_dom_sf"/>
</dbReference>
<dbReference type="SUPFAM" id="SSF48371">
    <property type="entry name" value="ARM repeat"/>
    <property type="match status" value="1"/>
</dbReference>
<keyword evidence="8" id="KW-1185">Reference proteome</keyword>
<dbReference type="InterPro" id="IPR016024">
    <property type="entry name" value="ARM-type_fold"/>
</dbReference>
<evidence type="ECO:0000313" key="7">
    <source>
        <dbReference type="EMBL" id="RKD12782.1"/>
    </source>
</evidence>
<dbReference type="Pfam" id="PF23500">
    <property type="entry name" value="DUF7133"/>
    <property type="match status" value="1"/>
</dbReference>
<sequence length="725" mass="81536">MVAALAYTCSTPKKRLKRDQSGKIIVKQDAQFGYLNKKESLNSIYLPPGYRAELVASEPMVVEPVAIAWDASGAMYVAELRTYMQDIYGNDQDIPISTIKRLEDTNGDGVMDKYTIFVDSLVLPRMIMPLDDRILVSETYTHHIYSYKDTNGDGVADQKEIVFRDDSVSKANLEHQRSGLVWNLDNKIYVSVESRRYNYQNGKLIPELYKERPGGQWGLATDDYGRIFLSSAGAETPALNFQQNPFYGRVDLKDQYNADFKAVWPIVATPDVQGGKMRLRPDSTLNHFTGGGGQSIYRGDKMPELQGDLFIVEPVGRLVRRAKVHHHENGKVTLTNAYNQEEFLASTDMNFRPVNSATGPDGYLYIVDMHRGIIQEAHWTKPDSYLGQQILRHNLDQNIGKGRIYRIVPDRKKTDNTKPGLLDKKPAELVNYLNSPNGWYRTEAQKLMVLKQDKSIQPQLKQLTSSSNHLSRIHSLWTLNGIKALDKATLVTALHDEDARVRKTAVWISDEFLDRDASIMEELEKLKNDPSADVRYQLGLTLRFKEMPMAKDIIAYLLKTYPQDEALIASVQKYEAVRVAKEESERKAKELNEQARQLVSEGANIFNSICATCHGPDGKGVAIGGKDLPAPALSGAKLVNGNPDKLIAILLNGLQGPIDGHVYPDIMPPFGYNNDQYIASIISFIRTDIGNKASIVMPARVSEVRKKTEGRSAFWTEVELNQTFK</sequence>
<evidence type="ECO:0000313" key="8">
    <source>
        <dbReference type="Proteomes" id="UP000283433"/>
    </source>
</evidence>
<dbReference type="InterPro" id="IPR055557">
    <property type="entry name" value="DUF7133"/>
</dbReference>
<dbReference type="InterPro" id="IPR011042">
    <property type="entry name" value="6-blade_b-propeller_TolB-like"/>
</dbReference>
<dbReference type="InterPro" id="IPR011989">
    <property type="entry name" value="ARM-like"/>
</dbReference>
<keyword evidence="5" id="KW-0175">Coiled coil</keyword>
<gene>
    <name evidence="7" type="ORF">BCY91_11055</name>
</gene>
<reference evidence="7 8" key="1">
    <citation type="submission" date="2016-07" db="EMBL/GenBank/DDBJ databases">
        <title>Genome of Pelobium manganitolerans.</title>
        <authorList>
            <person name="Wu S."/>
            <person name="Wang G."/>
        </authorList>
    </citation>
    <scope>NUCLEOTIDE SEQUENCE [LARGE SCALE GENOMIC DNA]</scope>
    <source>
        <strain evidence="7 8">YS-25</strain>
    </source>
</reference>
<evidence type="ECO:0000256" key="5">
    <source>
        <dbReference type="SAM" id="Coils"/>
    </source>
</evidence>
<dbReference type="GO" id="GO:0009055">
    <property type="term" value="F:electron transfer activity"/>
    <property type="evidence" value="ECO:0007669"/>
    <property type="project" value="InterPro"/>
</dbReference>
<dbReference type="InterPro" id="IPR011041">
    <property type="entry name" value="Quinoprot_gluc/sorb_DH_b-prop"/>
</dbReference>
<feature type="domain" description="Cytochrome c" evidence="6">
    <location>
        <begin position="597"/>
        <end position="689"/>
    </location>
</feature>
<dbReference type="EMBL" id="MBTA01000029">
    <property type="protein sequence ID" value="RKD12782.1"/>
    <property type="molecule type" value="Genomic_DNA"/>
</dbReference>
<feature type="coiled-coil region" evidence="5">
    <location>
        <begin position="574"/>
        <end position="601"/>
    </location>
</feature>
<dbReference type="Gene3D" id="1.25.10.10">
    <property type="entry name" value="Leucine-rich Repeat Variant"/>
    <property type="match status" value="1"/>
</dbReference>
<evidence type="ECO:0000256" key="1">
    <source>
        <dbReference type="ARBA" id="ARBA00022617"/>
    </source>
</evidence>
<dbReference type="InterPro" id="IPR009056">
    <property type="entry name" value="Cyt_c-like_dom"/>
</dbReference>
<dbReference type="AlphaFoldDB" id="A0A419S229"/>
<dbReference type="Pfam" id="PF13442">
    <property type="entry name" value="Cytochrome_CBB3"/>
    <property type="match status" value="1"/>
</dbReference>